<feature type="region of interest" description="Disordered" evidence="1">
    <location>
        <begin position="66"/>
        <end position="131"/>
    </location>
</feature>
<sequence length="483" mass="51523">MASSTGPSQPAVGATAAAASDEHSECLPHKRPPDDEILFVSANPVKKQRALPAMTAMQPAPVPDMMGSDGISFPTLDTFTFSQPPRPNRPQRVSQPLSPKQLPQTISPPLLSPALIQPGIPSQPARPTGSTVRLDQISCLDFSTRTTTPGLDLGQLFPATTNEVPAGTEASVPVSAPPPLGPIGTQNAIPFTMYSTGNIVPMPAQPYSSHPAASPVPHQHAASLSSGRTNAGGPGQQVGSHERPLIWSPNTSYISSKPPSYATGRYAQPPGPHLTSSFLHHPHSNNNHYRPTLTRPIWPYHVPPRPMVQTIIPQQPQQQFTTSIPHPPPPIITSSTTASSYSHNHNHNHSPNHTIQQAPPKSPQKTTARDLLVDIAETIDARFPCAEVAARHGITTARVAEALWGVVLVPTLRCAAADNSPRRTRKDGVIEEGGAAEERIREFRDVKARWQAGTGTGRKSAIDARGMVEFLEGEEGRMGGGGV</sequence>
<gene>
    <name evidence="2" type="ORF">QBC47DRAFT_413572</name>
</gene>
<dbReference type="Proteomes" id="UP001239445">
    <property type="component" value="Unassembled WGS sequence"/>
</dbReference>
<evidence type="ECO:0000313" key="2">
    <source>
        <dbReference type="EMBL" id="KAK1755836.1"/>
    </source>
</evidence>
<feature type="region of interest" description="Disordered" evidence="1">
    <location>
        <begin position="1"/>
        <end position="35"/>
    </location>
</feature>
<proteinExistence type="predicted"/>
<dbReference type="AlphaFoldDB" id="A0AAJ0BCN7"/>
<feature type="compositionally biased region" description="Low complexity" evidence="1">
    <location>
        <begin position="315"/>
        <end position="324"/>
    </location>
</feature>
<feature type="region of interest" description="Disordered" evidence="1">
    <location>
        <begin position="206"/>
        <end position="243"/>
    </location>
</feature>
<dbReference type="EMBL" id="MU839833">
    <property type="protein sequence ID" value="KAK1755836.1"/>
    <property type="molecule type" value="Genomic_DNA"/>
</dbReference>
<organism evidence="2 3">
    <name type="scientific">Echria macrotheca</name>
    <dbReference type="NCBI Taxonomy" id="438768"/>
    <lineage>
        <taxon>Eukaryota</taxon>
        <taxon>Fungi</taxon>
        <taxon>Dikarya</taxon>
        <taxon>Ascomycota</taxon>
        <taxon>Pezizomycotina</taxon>
        <taxon>Sordariomycetes</taxon>
        <taxon>Sordariomycetidae</taxon>
        <taxon>Sordariales</taxon>
        <taxon>Schizotheciaceae</taxon>
        <taxon>Echria</taxon>
    </lineage>
</organism>
<feature type="region of interest" description="Disordered" evidence="1">
    <location>
        <begin position="315"/>
        <end position="367"/>
    </location>
</feature>
<protein>
    <submittedName>
        <fullName evidence="2">Uncharacterized protein</fullName>
    </submittedName>
</protein>
<feature type="compositionally biased region" description="Basic and acidic residues" evidence="1">
    <location>
        <begin position="20"/>
        <end position="34"/>
    </location>
</feature>
<comment type="caution">
    <text evidence="2">The sequence shown here is derived from an EMBL/GenBank/DDBJ whole genome shotgun (WGS) entry which is preliminary data.</text>
</comment>
<feature type="compositionally biased region" description="Polar residues" evidence="1">
    <location>
        <begin position="356"/>
        <end position="366"/>
    </location>
</feature>
<evidence type="ECO:0000313" key="3">
    <source>
        <dbReference type="Proteomes" id="UP001239445"/>
    </source>
</evidence>
<name>A0AAJ0BCN7_9PEZI</name>
<keyword evidence="3" id="KW-1185">Reference proteome</keyword>
<evidence type="ECO:0000256" key="1">
    <source>
        <dbReference type="SAM" id="MobiDB-lite"/>
    </source>
</evidence>
<accession>A0AAJ0BCN7</accession>
<feature type="compositionally biased region" description="Low complexity" evidence="1">
    <location>
        <begin position="332"/>
        <end position="343"/>
    </location>
</feature>
<reference evidence="2" key="1">
    <citation type="submission" date="2023-06" db="EMBL/GenBank/DDBJ databases">
        <title>Genome-scale phylogeny and comparative genomics of the fungal order Sordariales.</title>
        <authorList>
            <consortium name="Lawrence Berkeley National Laboratory"/>
            <person name="Hensen N."/>
            <person name="Bonometti L."/>
            <person name="Westerberg I."/>
            <person name="Brannstrom I.O."/>
            <person name="Guillou S."/>
            <person name="Cros-Aarteil S."/>
            <person name="Calhoun S."/>
            <person name="Haridas S."/>
            <person name="Kuo A."/>
            <person name="Mondo S."/>
            <person name="Pangilinan J."/>
            <person name="Riley R."/>
            <person name="Labutti K."/>
            <person name="Andreopoulos B."/>
            <person name="Lipzen A."/>
            <person name="Chen C."/>
            <person name="Yanf M."/>
            <person name="Daum C."/>
            <person name="Ng V."/>
            <person name="Clum A."/>
            <person name="Steindorff A."/>
            <person name="Ohm R."/>
            <person name="Martin F."/>
            <person name="Silar P."/>
            <person name="Natvig D."/>
            <person name="Lalanne C."/>
            <person name="Gautier V."/>
            <person name="Ament-Velasquez S.L."/>
            <person name="Kruys A."/>
            <person name="Hutchinson M.I."/>
            <person name="Powell A.J."/>
            <person name="Barry K."/>
            <person name="Miller A.N."/>
            <person name="Grigoriev I.V."/>
            <person name="Debuchy R."/>
            <person name="Gladieux P."/>
            <person name="Thoren M.H."/>
            <person name="Johannesson H."/>
        </authorList>
    </citation>
    <scope>NUCLEOTIDE SEQUENCE</scope>
    <source>
        <strain evidence="2">PSN4</strain>
    </source>
</reference>
<feature type="compositionally biased region" description="Polar residues" evidence="1">
    <location>
        <begin position="91"/>
        <end position="107"/>
    </location>
</feature>